<gene>
    <name evidence="2" type="ORF">A8926_1541</name>
</gene>
<feature type="transmembrane region" description="Helical" evidence="1">
    <location>
        <begin position="173"/>
        <end position="193"/>
    </location>
</feature>
<sequence>MNTQQSPSRQVGPPLLIVGIVFVALFLAGLVISTAMAGGATYPSPFEAPEVVERYLTAHGGAAAVAGFFQLASAFPLLVFTATAVHRLRATGASVPGTYIALVGGVLSAGFTILSGLFQWAVSRPVVLSSPDAMHLAHQVSFGLGGPAYAASFGLLAAGLSVPVLIMRRGPRWVGWLGLAVAAVGMLSTLTLIVPAFAYLIPLTRFPGFIWLIAMAATLRR</sequence>
<feature type="transmembrane region" description="Helical" evidence="1">
    <location>
        <begin position="62"/>
        <end position="85"/>
    </location>
</feature>
<reference evidence="2" key="1">
    <citation type="submission" date="2017-12" db="EMBL/GenBank/DDBJ databases">
        <title>Sequencing the genomes of 1000 Actinobacteria strains.</title>
        <authorList>
            <person name="Klenk H.-P."/>
        </authorList>
    </citation>
    <scope>NUCLEOTIDE SEQUENCE [LARGE SCALE GENOMIC DNA]</scope>
    <source>
        <strain evidence="2">DSM 44228</strain>
    </source>
</reference>
<accession>A0A2N3XTM9</accession>
<protein>
    <recommendedName>
        <fullName evidence="4">DUF4386 domain-containing protein</fullName>
    </recommendedName>
</protein>
<dbReference type="AlphaFoldDB" id="A0A2N3XTM9"/>
<evidence type="ECO:0000256" key="1">
    <source>
        <dbReference type="SAM" id="Phobius"/>
    </source>
</evidence>
<evidence type="ECO:0000313" key="2">
    <source>
        <dbReference type="EMBL" id="PKW13971.1"/>
    </source>
</evidence>
<dbReference type="OrthoDB" id="3628084at2"/>
<feature type="transmembrane region" description="Helical" evidence="1">
    <location>
        <begin position="199"/>
        <end position="219"/>
    </location>
</feature>
<organism evidence="2 3">
    <name type="scientific">Saccharopolyspora spinosa</name>
    <dbReference type="NCBI Taxonomy" id="60894"/>
    <lineage>
        <taxon>Bacteria</taxon>
        <taxon>Bacillati</taxon>
        <taxon>Actinomycetota</taxon>
        <taxon>Actinomycetes</taxon>
        <taxon>Pseudonocardiales</taxon>
        <taxon>Pseudonocardiaceae</taxon>
        <taxon>Saccharopolyspora</taxon>
    </lineage>
</organism>
<feature type="transmembrane region" description="Helical" evidence="1">
    <location>
        <begin position="15"/>
        <end position="42"/>
    </location>
</feature>
<feature type="transmembrane region" description="Helical" evidence="1">
    <location>
        <begin position="97"/>
        <end position="122"/>
    </location>
</feature>
<evidence type="ECO:0000313" key="3">
    <source>
        <dbReference type="Proteomes" id="UP000233786"/>
    </source>
</evidence>
<keyword evidence="1" id="KW-1133">Transmembrane helix</keyword>
<keyword evidence="1" id="KW-0812">Transmembrane</keyword>
<dbReference type="Proteomes" id="UP000233786">
    <property type="component" value="Unassembled WGS sequence"/>
</dbReference>
<name>A0A2N3XTM9_SACSN</name>
<comment type="caution">
    <text evidence="2">The sequence shown here is derived from an EMBL/GenBank/DDBJ whole genome shotgun (WGS) entry which is preliminary data.</text>
</comment>
<dbReference type="STRING" id="994479.GCA_000194155_04248"/>
<keyword evidence="3" id="KW-1185">Reference proteome</keyword>
<dbReference type="EMBL" id="PJNB01000001">
    <property type="protein sequence ID" value="PKW13971.1"/>
    <property type="molecule type" value="Genomic_DNA"/>
</dbReference>
<proteinExistence type="predicted"/>
<dbReference type="RefSeq" id="WP_010308487.1">
    <property type="nucleotide sequence ID" value="NZ_CP061007.1"/>
</dbReference>
<feature type="transmembrane region" description="Helical" evidence="1">
    <location>
        <begin position="142"/>
        <end position="166"/>
    </location>
</feature>
<evidence type="ECO:0008006" key="4">
    <source>
        <dbReference type="Google" id="ProtNLM"/>
    </source>
</evidence>
<keyword evidence="1" id="KW-0472">Membrane</keyword>